<evidence type="ECO:0000259" key="1">
    <source>
        <dbReference type="Pfam" id="PF02602"/>
    </source>
</evidence>
<feature type="domain" description="Tetrapyrrole biosynthesis uroporphyrinogen III synthase" evidence="1">
    <location>
        <begin position="37"/>
        <end position="264"/>
    </location>
</feature>
<dbReference type="Pfam" id="PF02602">
    <property type="entry name" value="HEM4"/>
    <property type="match status" value="1"/>
</dbReference>
<dbReference type="RefSeq" id="WP_013191150.1">
    <property type="nucleotide sequence ID" value="NC_014248.1"/>
</dbReference>
<dbReference type="EMBL" id="CP002059">
    <property type="protein sequence ID" value="ADI64133.1"/>
    <property type="molecule type" value="Genomic_DNA"/>
</dbReference>
<dbReference type="CDD" id="cd06578">
    <property type="entry name" value="HemD"/>
    <property type="match status" value="1"/>
</dbReference>
<sequence length="281" mass="31234">MIPNSSEINLLIPSSKLPLYAKKVLVTAPRNYACRLLEEIIKKGGLPILMSTIETCFLSDYTDLDITLQKLDKFNWIIFTSRNGIIAFFQRLHELNIPHSALHNCQLCALGKDTESLLSLCGRVDLIPEEPSPAGIVAELSKIPNIHYQTVLVPTPEVVGLPEPNIIPNLINDLHKLGMQVTRLSTYMTQCIDKNIYAVELNLIRQGMIDIIAFSSTAEVESFIRMFDSRSDYENSIIACFGPYTATNVQDLGLNVSIVSNDYSSFAGFTAAMADFLLRAC</sequence>
<dbReference type="OrthoDB" id="9815856at2"/>
<dbReference type="GO" id="GO:0033014">
    <property type="term" value="P:tetrapyrrole biosynthetic process"/>
    <property type="evidence" value="ECO:0007669"/>
    <property type="project" value="InterPro"/>
</dbReference>
<dbReference type="KEGG" id="naz:Aazo_2092"/>
<keyword evidence="3" id="KW-1185">Reference proteome</keyword>
<accession>D7DWW0</accession>
<evidence type="ECO:0000313" key="2">
    <source>
        <dbReference type="EMBL" id="ADI64133.1"/>
    </source>
</evidence>
<dbReference type="STRING" id="551115.Aazo_2092"/>
<gene>
    <name evidence="2" type="ordered locus">Aazo_2092</name>
</gene>
<evidence type="ECO:0000313" key="3">
    <source>
        <dbReference type="Proteomes" id="UP000001511"/>
    </source>
</evidence>
<dbReference type="Proteomes" id="UP000001511">
    <property type="component" value="Chromosome"/>
</dbReference>
<dbReference type="eggNOG" id="COG1587">
    <property type="taxonomic scope" value="Bacteria"/>
</dbReference>
<dbReference type="GO" id="GO:0004852">
    <property type="term" value="F:uroporphyrinogen-III synthase activity"/>
    <property type="evidence" value="ECO:0007669"/>
    <property type="project" value="InterPro"/>
</dbReference>
<dbReference type="HOGENOM" id="CLU_011276_9_3_3"/>
<dbReference type="InterPro" id="IPR036108">
    <property type="entry name" value="4pyrrol_syn_uPrphyn_synt_sf"/>
</dbReference>
<protein>
    <submittedName>
        <fullName evidence="2">Uroporphyrinogen III synthase HEM4</fullName>
    </submittedName>
</protein>
<dbReference type="PANTHER" id="PTHR38020:SF1">
    <property type="entry name" value="UROPORPHYRINOGEN-III SYNTHASE"/>
    <property type="match status" value="1"/>
</dbReference>
<name>D7DWW0_NOSA0</name>
<dbReference type="Gene3D" id="3.40.50.10090">
    <property type="match status" value="2"/>
</dbReference>
<dbReference type="InterPro" id="IPR003754">
    <property type="entry name" value="4pyrrol_synth_uPrphyn_synth"/>
</dbReference>
<dbReference type="AlphaFoldDB" id="D7DWW0"/>
<dbReference type="SUPFAM" id="SSF69618">
    <property type="entry name" value="HemD-like"/>
    <property type="match status" value="1"/>
</dbReference>
<organism evidence="2 3">
    <name type="scientific">Nostoc azollae (strain 0708)</name>
    <name type="common">Anabaena azollae (strain 0708)</name>
    <dbReference type="NCBI Taxonomy" id="551115"/>
    <lineage>
        <taxon>Bacteria</taxon>
        <taxon>Bacillati</taxon>
        <taxon>Cyanobacteriota</taxon>
        <taxon>Cyanophyceae</taxon>
        <taxon>Nostocales</taxon>
        <taxon>Nostocaceae</taxon>
        <taxon>Trichormus</taxon>
    </lineage>
</organism>
<proteinExistence type="predicted"/>
<dbReference type="PANTHER" id="PTHR38020">
    <property type="entry name" value="UROPORPHYRINOGEN-III SYNTHASE"/>
    <property type="match status" value="1"/>
</dbReference>
<reference evidence="2 3" key="1">
    <citation type="journal article" date="2010" name="PLoS ONE">
        <title>Genome erosion in a nitrogen-fixing vertically transmitted endosymbiotic multicellular cyanobacterium.</title>
        <authorList>
            <person name="Ran L."/>
            <person name="Larsson J."/>
            <person name="Vigil-Stenman T."/>
            <person name="Nylander J.A."/>
            <person name="Ininbergs K."/>
            <person name="Zheng W.W."/>
            <person name="Lapidus A."/>
            <person name="Lowry S."/>
            <person name="Haselkorn R."/>
            <person name="Bergman B."/>
        </authorList>
    </citation>
    <scope>NUCLEOTIDE SEQUENCE [LARGE SCALE GENOMIC DNA]</scope>
    <source>
        <strain evidence="2 3">0708</strain>
    </source>
</reference>